<proteinExistence type="predicted"/>
<evidence type="ECO:0000259" key="1">
    <source>
        <dbReference type="Pfam" id="PF12706"/>
    </source>
</evidence>
<dbReference type="Proteomes" id="UP000182692">
    <property type="component" value="Unassembled WGS sequence"/>
</dbReference>
<dbReference type="OrthoDB" id="9803916at2"/>
<sequence>MLKLTLLGTGAAGGVPLYGCECSACDRARRQPAFERKPSSAMIEWGRGSSKERLLIDAGLMDLHARFPAGTYNGFLLTHFHVDHVQGFFHLRWGNPPLIPVWCPDDPSGCADLLKHPGCLQFKPILRHGELFTVNGLRIVPLHMHHSRITFGFIFEFANKRYAYLTDTNGLPTSSMDILLSQEQLHAVVLDCSSVTAEDDANHGGLATANEIYKKLQPKEMIATHIGHELDAWFMKHGTPDWLEVGREGMEIR</sequence>
<evidence type="ECO:0000313" key="2">
    <source>
        <dbReference type="EMBL" id="SFP00835.1"/>
    </source>
</evidence>
<organism evidence="2 3">
    <name type="scientific">Enterovibrio norvegicus DSM 15893</name>
    <dbReference type="NCBI Taxonomy" id="1121869"/>
    <lineage>
        <taxon>Bacteria</taxon>
        <taxon>Pseudomonadati</taxon>
        <taxon>Pseudomonadota</taxon>
        <taxon>Gammaproteobacteria</taxon>
        <taxon>Vibrionales</taxon>
        <taxon>Vibrionaceae</taxon>
        <taxon>Enterovibrio</taxon>
    </lineage>
</organism>
<gene>
    <name evidence="2" type="ORF">SAMN03084138_01079</name>
</gene>
<dbReference type="GO" id="GO:0019700">
    <property type="term" value="P:organic phosphonate catabolic process"/>
    <property type="evidence" value="ECO:0007669"/>
    <property type="project" value="InterPro"/>
</dbReference>
<dbReference type="CDD" id="cd07736">
    <property type="entry name" value="PhnP-like_MBL-fold"/>
    <property type="match status" value="1"/>
</dbReference>
<dbReference type="Pfam" id="PF12706">
    <property type="entry name" value="Lactamase_B_2"/>
    <property type="match status" value="1"/>
</dbReference>
<dbReference type="RefSeq" id="WP_074925620.1">
    <property type="nucleotide sequence ID" value="NZ_FOWR01000006.1"/>
</dbReference>
<dbReference type="InterPro" id="IPR035682">
    <property type="entry name" value="PhnP_MBL"/>
</dbReference>
<evidence type="ECO:0000313" key="3">
    <source>
        <dbReference type="Proteomes" id="UP000182692"/>
    </source>
</evidence>
<feature type="domain" description="Metallo-beta-lactamase" evidence="1">
    <location>
        <begin position="53"/>
        <end position="226"/>
    </location>
</feature>
<reference evidence="2 3" key="1">
    <citation type="submission" date="2016-10" db="EMBL/GenBank/DDBJ databases">
        <authorList>
            <person name="de Groot N.N."/>
        </authorList>
    </citation>
    <scope>NUCLEOTIDE SEQUENCE [LARGE SCALE GENOMIC DNA]</scope>
    <source>
        <strain evidence="2 3">DSM 15893</strain>
    </source>
</reference>
<dbReference type="STRING" id="1121869.SAMN03084138_01079"/>
<dbReference type="SUPFAM" id="SSF56281">
    <property type="entry name" value="Metallo-hydrolase/oxidoreductase"/>
    <property type="match status" value="1"/>
</dbReference>
<name>A0A1I5LUA3_9GAMM</name>
<dbReference type="Gene3D" id="3.60.15.10">
    <property type="entry name" value="Ribonuclease Z/Hydroxyacylglutathione hydrolase-like"/>
    <property type="match status" value="1"/>
</dbReference>
<dbReference type="NCBIfam" id="TIGR03307">
    <property type="entry name" value="PhnP"/>
    <property type="match status" value="1"/>
</dbReference>
<dbReference type="PANTHER" id="PTHR42663">
    <property type="entry name" value="HYDROLASE C777.06C-RELATED-RELATED"/>
    <property type="match status" value="1"/>
</dbReference>
<dbReference type="InterPro" id="IPR001279">
    <property type="entry name" value="Metallo-B-lactamas"/>
</dbReference>
<dbReference type="PANTHER" id="PTHR42663:SF6">
    <property type="entry name" value="HYDROLASE C777.06C-RELATED"/>
    <property type="match status" value="1"/>
</dbReference>
<dbReference type="AlphaFoldDB" id="A0A1I5LUA3"/>
<dbReference type="GO" id="GO:0008081">
    <property type="term" value="F:phosphoric diester hydrolase activity"/>
    <property type="evidence" value="ECO:0007669"/>
    <property type="project" value="InterPro"/>
</dbReference>
<dbReference type="EMBL" id="FOWR01000006">
    <property type="protein sequence ID" value="SFP00835.1"/>
    <property type="molecule type" value="Genomic_DNA"/>
</dbReference>
<dbReference type="InterPro" id="IPR017693">
    <property type="entry name" value="Phosphonate_metab_PhnP"/>
</dbReference>
<dbReference type="GeneID" id="35872301"/>
<protein>
    <submittedName>
        <fullName evidence="2">Phosphoribosyl 1,2-cyclic phosphate phosphodiesterase</fullName>
    </submittedName>
</protein>
<accession>A0A1I5LUA3</accession>
<dbReference type="InterPro" id="IPR036866">
    <property type="entry name" value="RibonucZ/Hydroxyglut_hydro"/>
</dbReference>